<dbReference type="SUPFAM" id="SSF63380">
    <property type="entry name" value="Riboflavin synthase domain-like"/>
    <property type="match status" value="1"/>
</dbReference>
<dbReference type="Proteomes" id="UP001497512">
    <property type="component" value="Chromosome 14"/>
</dbReference>
<dbReference type="InterPro" id="IPR017927">
    <property type="entry name" value="FAD-bd_FR_type"/>
</dbReference>
<gene>
    <name evidence="2" type="ORF">CSSPTR1EN2_LOCUS6748</name>
</gene>
<dbReference type="InterPro" id="IPR017938">
    <property type="entry name" value="Riboflavin_synthase-like_b-brl"/>
</dbReference>
<evidence type="ECO:0000313" key="3">
    <source>
        <dbReference type="Proteomes" id="UP001497512"/>
    </source>
</evidence>
<evidence type="ECO:0000259" key="1">
    <source>
        <dbReference type="PROSITE" id="PS51384"/>
    </source>
</evidence>
<dbReference type="InterPro" id="IPR001433">
    <property type="entry name" value="OxRdtase_FAD/NAD-bd"/>
</dbReference>
<dbReference type="PANTHER" id="PTHR47215">
    <property type="match status" value="1"/>
</dbReference>
<dbReference type="EMBL" id="OZ019906">
    <property type="protein sequence ID" value="CAK9203161.1"/>
    <property type="molecule type" value="Genomic_DNA"/>
</dbReference>
<name>A0ABP0TS06_9BRYO</name>
<dbReference type="Gene3D" id="3.40.50.80">
    <property type="entry name" value="Nucleotide-binding domain of ferredoxin-NADP reductase (FNR) module"/>
    <property type="match status" value="1"/>
</dbReference>
<dbReference type="Gene3D" id="2.40.30.10">
    <property type="entry name" value="Translation factors"/>
    <property type="match status" value="1"/>
</dbReference>
<dbReference type="PRINTS" id="PR00410">
    <property type="entry name" value="PHEHYDRXLASE"/>
</dbReference>
<dbReference type="InterPro" id="IPR039261">
    <property type="entry name" value="FNR_nucleotide-bd"/>
</dbReference>
<accession>A0ABP0TS06</accession>
<dbReference type="Pfam" id="PF00175">
    <property type="entry name" value="NAD_binding_1"/>
    <property type="match status" value="1"/>
</dbReference>
<dbReference type="PROSITE" id="PS51384">
    <property type="entry name" value="FAD_FR"/>
    <property type="match status" value="1"/>
</dbReference>
<keyword evidence="3" id="KW-1185">Reference proteome</keyword>
<dbReference type="SUPFAM" id="SSF52343">
    <property type="entry name" value="Ferredoxin reductase-like, C-terminal NADP-linked domain"/>
    <property type="match status" value="1"/>
</dbReference>
<evidence type="ECO:0000313" key="2">
    <source>
        <dbReference type="EMBL" id="CAK9203161.1"/>
    </source>
</evidence>
<sequence length="351" mass="38195">MAAISVSALPGSYSYVRGYGCRVVGGPAVASALAGARLASRLVSSRRWRAADLRRGLHSTGRRAYDDRRIRGGGISLARAVWKQEVLWTEAPIADIGFAAEQHFHLVLDISANRELRDGHTKPGQFVQVRIGDSKPAFLAIASPPRLAATGSLEFLLKSVEGTTAGLLCSLQKGDKVELSQVMGNGFGVEQVSPAEDFPTILLFATGSGISPIHSLLEAGFDARKRRDVRLYYGARNLDRMAYQDKFKDWEASGVEVVPVLSQPHNNWTGEQGYVQAAFAKDKGHYPGSSSRCILMWSQGNGSVQATALQLYIQGFLWDLVYFILDSQSPEDVTALLLADGVPKEQILLNF</sequence>
<reference evidence="2" key="1">
    <citation type="submission" date="2024-02" db="EMBL/GenBank/DDBJ databases">
        <authorList>
            <consortium name="ELIXIR-Norway"/>
            <consortium name="Elixir Norway"/>
        </authorList>
    </citation>
    <scope>NUCLEOTIDE SEQUENCE</scope>
</reference>
<protein>
    <recommendedName>
        <fullName evidence="1">FAD-binding FR-type domain-containing protein</fullName>
    </recommendedName>
</protein>
<dbReference type="PANTHER" id="PTHR47215:SF1">
    <property type="entry name" value="F9L1.8 PROTEIN"/>
    <property type="match status" value="1"/>
</dbReference>
<organism evidence="2 3">
    <name type="scientific">Sphagnum troendelagicum</name>
    <dbReference type="NCBI Taxonomy" id="128251"/>
    <lineage>
        <taxon>Eukaryota</taxon>
        <taxon>Viridiplantae</taxon>
        <taxon>Streptophyta</taxon>
        <taxon>Embryophyta</taxon>
        <taxon>Bryophyta</taxon>
        <taxon>Sphagnophytina</taxon>
        <taxon>Sphagnopsida</taxon>
        <taxon>Sphagnales</taxon>
        <taxon>Sphagnaceae</taxon>
        <taxon>Sphagnum</taxon>
    </lineage>
</organism>
<proteinExistence type="predicted"/>
<feature type="domain" description="FAD-binding FR-type" evidence="1">
    <location>
        <begin position="86"/>
        <end position="189"/>
    </location>
</feature>